<protein>
    <submittedName>
        <fullName evidence="1">Transcriptional regulator</fullName>
    </submittedName>
</protein>
<gene>
    <name evidence="1" type="ORF">SACC_09930</name>
</gene>
<evidence type="ECO:0000313" key="1">
    <source>
        <dbReference type="EMBL" id="BDB97976.1"/>
    </source>
</evidence>
<sequence length="107" mass="12571">MMKTTTYCEDAYFNIVPVLKTVIIMKMVEKGISLRDATKHVNLSVTAYERHRKNDVDKIEKIYRDEEIKDMINSLAIRLMNNERIDPISFCILCSKSRRLFNLPLCI</sequence>
<name>A0AAQ4CQ95_9CREN</name>
<dbReference type="Proteomes" id="UP001319921">
    <property type="component" value="Chromosome"/>
</dbReference>
<dbReference type="KEGG" id="scas:SACC_09930"/>
<proteinExistence type="predicted"/>
<dbReference type="AlphaFoldDB" id="A0AAQ4CQ95"/>
<evidence type="ECO:0000313" key="2">
    <source>
        <dbReference type="Proteomes" id="UP001319921"/>
    </source>
</evidence>
<dbReference type="EMBL" id="AP025226">
    <property type="protein sequence ID" value="BDB97976.1"/>
    <property type="molecule type" value="Genomic_DNA"/>
</dbReference>
<organism evidence="1 2">
    <name type="scientific">Saccharolobus caldissimus</name>
    <dbReference type="NCBI Taxonomy" id="1702097"/>
    <lineage>
        <taxon>Archaea</taxon>
        <taxon>Thermoproteota</taxon>
        <taxon>Thermoprotei</taxon>
        <taxon>Sulfolobales</taxon>
        <taxon>Sulfolobaceae</taxon>
        <taxon>Saccharolobus</taxon>
    </lineage>
</organism>
<reference evidence="1 2" key="1">
    <citation type="journal article" date="2022" name="Microbiol. Resour. Announc.">
        <title>Complete Genome Sequence of the Hyperthermophilic and Acidophilic Archaeon Saccharolobus caldissimus Strain HS-3T.</title>
        <authorList>
            <person name="Sakai H.D."/>
            <person name="Kurosawa N."/>
        </authorList>
    </citation>
    <scope>NUCLEOTIDE SEQUENCE [LARGE SCALE GENOMIC DNA]</scope>
    <source>
        <strain evidence="1 2">JCM32116</strain>
    </source>
</reference>
<accession>A0AAQ4CQ95</accession>
<dbReference type="RefSeq" id="WP_229571929.1">
    <property type="nucleotide sequence ID" value="NZ_AP025226.1"/>
</dbReference>
<dbReference type="GeneID" id="68865738"/>
<keyword evidence="2" id="KW-1185">Reference proteome</keyword>